<dbReference type="Proteomes" id="UP000006237">
    <property type="component" value="Unassembled WGS sequence"/>
</dbReference>
<sequence>MAVDAPRSSEGADAVTASGIGQPVVIEATGPVGKGSHVPLKRELTPVSVSKPCA</sequence>
<keyword evidence="3" id="KW-1185">Reference proteome</keyword>
<feature type="region of interest" description="Disordered" evidence="1">
    <location>
        <begin position="1"/>
        <end position="24"/>
    </location>
</feature>
<proteinExistence type="predicted"/>
<evidence type="ECO:0000313" key="3">
    <source>
        <dbReference type="Proteomes" id="UP000006237"/>
    </source>
</evidence>
<gene>
    <name evidence="2" type="ORF">HMPREF0293_1513</name>
</gene>
<comment type="caution">
    <text evidence="2">The sequence shown here is derived from an EMBL/GenBank/DDBJ whole genome shotgun (WGS) entry which is preliminary data.</text>
</comment>
<name>A0ABP2DTE6_9CORY</name>
<protein>
    <submittedName>
        <fullName evidence="2">Uncharacterized protein</fullName>
    </submittedName>
</protein>
<organism evidence="2 3">
    <name type="scientific">Corynebacterium glucuronolyticum ATCC 51866</name>
    <dbReference type="NCBI Taxonomy" id="548478"/>
    <lineage>
        <taxon>Bacteria</taxon>
        <taxon>Bacillati</taxon>
        <taxon>Actinomycetota</taxon>
        <taxon>Actinomycetes</taxon>
        <taxon>Mycobacteriales</taxon>
        <taxon>Corynebacteriaceae</taxon>
        <taxon>Corynebacterium</taxon>
    </lineage>
</organism>
<evidence type="ECO:0000256" key="1">
    <source>
        <dbReference type="SAM" id="MobiDB-lite"/>
    </source>
</evidence>
<accession>A0ABP2DTE6</accession>
<evidence type="ECO:0000313" key="2">
    <source>
        <dbReference type="EMBL" id="EEI62995.1"/>
    </source>
</evidence>
<dbReference type="EMBL" id="ACHF01000036">
    <property type="protein sequence ID" value="EEI62995.1"/>
    <property type="molecule type" value="Genomic_DNA"/>
</dbReference>
<reference evidence="2 3" key="1">
    <citation type="submission" date="2009-01" db="EMBL/GenBank/DDBJ databases">
        <authorList>
            <person name="Qin X."/>
            <person name="Bachman B."/>
            <person name="Battles P."/>
            <person name="Bell A."/>
            <person name="Bess C."/>
            <person name="Bickham C."/>
            <person name="Chaboub L."/>
            <person name="Chen D."/>
            <person name="Coyle M."/>
            <person name="Deiros D.R."/>
            <person name="Dinh H."/>
            <person name="Forbes L."/>
            <person name="Fowler G."/>
            <person name="Francisco L."/>
            <person name="Fu Q."/>
            <person name="Gubbala S."/>
            <person name="Hale W."/>
            <person name="Han Y."/>
            <person name="Hemphill L."/>
            <person name="Highlander S.K."/>
            <person name="Hirani K."/>
            <person name="Hogues M."/>
            <person name="Jackson L."/>
            <person name="Jakkamsetti A."/>
            <person name="Javaid M."/>
            <person name="Jiang H."/>
            <person name="Korchina V."/>
            <person name="Kovar C."/>
            <person name="Lara F."/>
            <person name="Lee S."/>
            <person name="Mata R."/>
            <person name="Mathew T."/>
            <person name="Moen C."/>
            <person name="Morales K."/>
            <person name="Munidasa M."/>
            <person name="Nazareth L."/>
            <person name="Ngo R."/>
            <person name="Nguyen L."/>
            <person name="Okwuonu G."/>
            <person name="Ongeri F."/>
            <person name="Patil S."/>
            <person name="Petrosino J."/>
            <person name="Pham C."/>
            <person name="Pham P."/>
            <person name="Pu L.-L."/>
            <person name="Puazo M."/>
            <person name="Raj R."/>
            <person name="Reid J."/>
            <person name="Rouhana J."/>
            <person name="Saada N."/>
            <person name="Shang Y."/>
            <person name="Simmons D."/>
            <person name="Thornton R."/>
            <person name="Warren J."/>
            <person name="Weissenberger G."/>
            <person name="Zhang J."/>
            <person name="Zhang L."/>
            <person name="Zhou C."/>
            <person name="Zhu D."/>
            <person name="Muzny D."/>
            <person name="Worley K."/>
            <person name="Gibbs R."/>
        </authorList>
    </citation>
    <scope>NUCLEOTIDE SEQUENCE [LARGE SCALE GENOMIC DNA]</scope>
    <source>
        <strain evidence="2 3">ATCC 51866</strain>
    </source>
</reference>